<evidence type="ECO:0000313" key="2">
    <source>
        <dbReference type="Proteomes" id="UP000054337"/>
    </source>
</evidence>
<sequence length="54" mass="6514">VCLRVEVISFWLRRRGMGMRGWEQECEWVLRWVYMCVCGFFARAMTECRKGFGS</sequence>
<accession>W7E2T0</accession>
<evidence type="ECO:0000313" key="1">
    <source>
        <dbReference type="EMBL" id="EUN24678.1"/>
    </source>
</evidence>
<keyword evidence="2" id="KW-1185">Reference proteome</keyword>
<dbReference type="GeneID" id="26248874"/>
<dbReference type="Proteomes" id="UP000054337">
    <property type="component" value="Unassembled WGS sequence"/>
</dbReference>
<reference evidence="1 2" key="1">
    <citation type="journal article" date="2013" name="PLoS Genet.">
        <title>Comparative genome structure, secondary metabolite, and effector coding capacity across Cochliobolus pathogens.</title>
        <authorList>
            <person name="Condon B.J."/>
            <person name="Leng Y."/>
            <person name="Wu D."/>
            <person name="Bushley K.E."/>
            <person name="Ohm R.A."/>
            <person name="Otillar R."/>
            <person name="Martin J."/>
            <person name="Schackwitz W."/>
            <person name="Grimwood J."/>
            <person name="MohdZainudin N."/>
            <person name="Xue C."/>
            <person name="Wang R."/>
            <person name="Manning V.A."/>
            <person name="Dhillon B."/>
            <person name="Tu Z.J."/>
            <person name="Steffenson B.J."/>
            <person name="Salamov A."/>
            <person name="Sun H."/>
            <person name="Lowry S."/>
            <person name="LaButti K."/>
            <person name="Han J."/>
            <person name="Copeland A."/>
            <person name="Lindquist E."/>
            <person name="Barry K."/>
            <person name="Schmutz J."/>
            <person name="Baker S.E."/>
            <person name="Ciuffetti L.M."/>
            <person name="Grigoriev I.V."/>
            <person name="Zhong S."/>
            <person name="Turgeon B.G."/>
        </authorList>
    </citation>
    <scope>NUCLEOTIDE SEQUENCE [LARGE SCALE GENOMIC DNA]</scope>
    <source>
        <strain evidence="1 2">FI3</strain>
    </source>
</reference>
<dbReference type="EMBL" id="KI968763">
    <property type="protein sequence ID" value="EUN24678.1"/>
    <property type="molecule type" value="Genomic_DNA"/>
</dbReference>
<dbReference type="HOGENOM" id="CLU_3055860_0_0_1"/>
<protein>
    <submittedName>
        <fullName evidence="1">Uncharacterized protein</fullName>
    </submittedName>
</protein>
<name>W7E2T0_BIPV3</name>
<gene>
    <name evidence="1" type="ORF">COCVIDRAFT_105374</name>
</gene>
<dbReference type="RefSeq" id="XP_014554257.1">
    <property type="nucleotide sequence ID" value="XM_014698771.1"/>
</dbReference>
<proteinExistence type="predicted"/>
<dbReference type="AlphaFoldDB" id="W7E2T0"/>
<organism evidence="1 2">
    <name type="scientific">Bipolaris victoriae (strain FI3)</name>
    <name type="common">Victoria blight of oats agent</name>
    <name type="synonym">Cochliobolus victoriae</name>
    <dbReference type="NCBI Taxonomy" id="930091"/>
    <lineage>
        <taxon>Eukaryota</taxon>
        <taxon>Fungi</taxon>
        <taxon>Dikarya</taxon>
        <taxon>Ascomycota</taxon>
        <taxon>Pezizomycotina</taxon>
        <taxon>Dothideomycetes</taxon>
        <taxon>Pleosporomycetidae</taxon>
        <taxon>Pleosporales</taxon>
        <taxon>Pleosporineae</taxon>
        <taxon>Pleosporaceae</taxon>
        <taxon>Bipolaris</taxon>
    </lineage>
</organism>
<feature type="non-terminal residue" evidence="1">
    <location>
        <position position="1"/>
    </location>
</feature>